<keyword evidence="2" id="KW-0472">Membrane</keyword>
<evidence type="ECO:0000256" key="2">
    <source>
        <dbReference type="SAM" id="Phobius"/>
    </source>
</evidence>
<name>A0A3Q4BK68_MOLML</name>
<dbReference type="Ensembl" id="ENSMMOT00000020822.1">
    <property type="protein sequence ID" value="ENSMMOP00000020482.1"/>
    <property type="gene ID" value="ENSMMOG00000015576.1"/>
</dbReference>
<sequence>MPPTVSSGGQPHHAGDGHHGNAGVMRERRAVGDPYWSYSGELSFLLCNAGFSSFYNFAGFHFFSLLLANICSGLLLIVLLFYLITA</sequence>
<feature type="transmembrane region" description="Helical" evidence="2">
    <location>
        <begin position="61"/>
        <end position="84"/>
    </location>
</feature>
<keyword evidence="2" id="KW-1133">Transmembrane helix</keyword>
<accession>A0A3Q4BK68</accession>
<organism evidence="3 4">
    <name type="scientific">Mola mola</name>
    <name type="common">Ocean sunfish</name>
    <name type="synonym">Tetraodon mola</name>
    <dbReference type="NCBI Taxonomy" id="94237"/>
    <lineage>
        <taxon>Eukaryota</taxon>
        <taxon>Metazoa</taxon>
        <taxon>Chordata</taxon>
        <taxon>Craniata</taxon>
        <taxon>Vertebrata</taxon>
        <taxon>Euteleostomi</taxon>
        <taxon>Actinopterygii</taxon>
        <taxon>Neopterygii</taxon>
        <taxon>Teleostei</taxon>
        <taxon>Neoteleostei</taxon>
        <taxon>Acanthomorphata</taxon>
        <taxon>Eupercaria</taxon>
        <taxon>Tetraodontiformes</taxon>
        <taxon>Molidae</taxon>
        <taxon>Mola</taxon>
    </lineage>
</organism>
<proteinExistence type="predicted"/>
<dbReference type="AlphaFoldDB" id="A0A3Q4BK68"/>
<reference evidence="3" key="2">
    <citation type="submission" date="2025-09" db="UniProtKB">
        <authorList>
            <consortium name="Ensembl"/>
        </authorList>
    </citation>
    <scope>IDENTIFICATION</scope>
</reference>
<feature type="region of interest" description="Disordered" evidence="1">
    <location>
        <begin position="1"/>
        <end position="22"/>
    </location>
</feature>
<feature type="compositionally biased region" description="Basic and acidic residues" evidence="1">
    <location>
        <begin position="13"/>
        <end position="22"/>
    </location>
</feature>
<evidence type="ECO:0000313" key="3">
    <source>
        <dbReference type="Ensembl" id="ENSMMOP00000020482.1"/>
    </source>
</evidence>
<keyword evidence="4" id="KW-1185">Reference proteome</keyword>
<keyword evidence="2" id="KW-0812">Transmembrane</keyword>
<evidence type="ECO:0000256" key="1">
    <source>
        <dbReference type="SAM" id="MobiDB-lite"/>
    </source>
</evidence>
<evidence type="ECO:0000313" key="4">
    <source>
        <dbReference type="Proteomes" id="UP000261620"/>
    </source>
</evidence>
<reference evidence="3" key="1">
    <citation type="submission" date="2025-08" db="UniProtKB">
        <authorList>
            <consortium name="Ensembl"/>
        </authorList>
    </citation>
    <scope>IDENTIFICATION</scope>
</reference>
<protein>
    <submittedName>
        <fullName evidence="3">Uncharacterized protein</fullName>
    </submittedName>
</protein>
<dbReference type="Proteomes" id="UP000261620">
    <property type="component" value="Unplaced"/>
</dbReference>